<evidence type="ECO:0000256" key="4">
    <source>
        <dbReference type="ARBA" id="ARBA00023186"/>
    </source>
</evidence>
<dbReference type="InterPro" id="IPR013126">
    <property type="entry name" value="Hsp_70_fam"/>
</dbReference>
<dbReference type="InterPro" id="IPR029047">
    <property type="entry name" value="HSP70_peptide-bd_sf"/>
</dbReference>
<dbReference type="GO" id="GO:0004197">
    <property type="term" value="F:cysteine-type endopeptidase activity"/>
    <property type="evidence" value="ECO:0007669"/>
    <property type="project" value="InterPro"/>
</dbReference>
<organism evidence="7 8">
    <name type="scientific">Actinomadura chibensis</name>
    <dbReference type="NCBI Taxonomy" id="392828"/>
    <lineage>
        <taxon>Bacteria</taxon>
        <taxon>Bacillati</taxon>
        <taxon>Actinomycetota</taxon>
        <taxon>Actinomycetes</taxon>
        <taxon>Streptosporangiales</taxon>
        <taxon>Thermomonosporaceae</taxon>
        <taxon>Actinomadura</taxon>
    </lineage>
</organism>
<keyword evidence="8" id="KW-1185">Reference proteome</keyword>
<dbReference type="GO" id="GO:0140662">
    <property type="term" value="F:ATP-dependent protein folding chaperone"/>
    <property type="evidence" value="ECO:0007669"/>
    <property type="project" value="InterPro"/>
</dbReference>
<feature type="domain" description="Peptidase C14 caspase" evidence="6">
    <location>
        <begin position="139"/>
        <end position="352"/>
    </location>
</feature>
<keyword evidence="2" id="KW-0547">Nucleotide-binding</keyword>
<dbReference type="GO" id="GO:0006508">
    <property type="term" value="P:proteolysis"/>
    <property type="evidence" value="ECO:0007669"/>
    <property type="project" value="InterPro"/>
</dbReference>
<keyword evidence="4" id="KW-0143">Chaperone</keyword>
<dbReference type="Gene3D" id="3.30.420.40">
    <property type="match status" value="2"/>
</dbReference>
<feature type="region of interest" description="Disordered" evidence="5">
    <location>
        <begin position="1"/>
        <end position="130"/>
    </location>
</feature>
<dbReference type="AlphaFoldDB" id="A0A5D0NCH2"/>
<dbReference type="Pfam" id="PF00012">
    <property type="entry name" value="HSP70"/>
    <property type="match status" value="2"/>
</dbReference>
<protein>
    <submittedName>
        <fullName evidence="7">Hsp70 family protein</fullName>
    </submittedName>
</protein>
<evidence type="ECO:0000256" key="2">
    <source>
        <dbReference type="ARBA" id="ARBA00022741"/>
    </source>
</evidence>
<dbReference type="Gene3D" id="3.40.50.1460">
    <property type="match status" value="1"/>
</dbReference>
<sequence>MPAAGAECDNADDGRAARRGGGSGGREDRGAGGAHPRGGRGSGARGGREGPVLGGAGGGDPGGRRRPGAARGEPGGVLRVRPGGDRPGARAVRAVPAGELRGRRGDHRGRAVPAGRLAAGPGQGGRQAGLRAPARVNGAIVVGCAGYEDPDLAPLRYAHRDARRLAEALVASCDVTPDTLVAFHDDAPDPRRRPTRTNVLRALTDRSWLDRVDGVLFFFFSGHGFQTADGAQYLLPIDCVRGALADTSLRFDTVVRHLGGARADHSVLLLDACRNVVEGGKAAADAPPRLDVAALCPPGMVTFCSCRPGQVSYEAESLQGGVFTEALCEALGERGRCRTIYELDGYVTARVPEIARAAGRPVQRPYSRVEPLDVQRLEIVSARRSNEWRAATPIGAERRSGRAPRIAADPPRDPLVAVDFGTSYSAVSWSDGETVLLPGTDGRALVPSVVHFLPGLDYLVGSAAVEADQYRPEGTVKEAKRLLGTDRSFAVDGRSVAPELAASLVIRSLRRNAEEALGTPVRRCVASYPANFGIVQRNALARAFELAGFDVARLVAEPNVAAMSLARIRPDWHGTCAVVDLGGGTFDVAFIDYDGNDEYGELVSCVVLSSAGSDKVGGLDFDRAVVRYALGWLRDRWGPDAPRDPHLGWQLRREAQRAKRALGAREETSLLLQDVEVGDRGLHDISIPLDRDVFRRLTAPLNEEIRSVLEQAKRAWRASFLYDPDAPPLVLLAGQGTKIFTVREQLAAADLGGEVVDHFQETAVVQGLGSQAGVLTGTVKNTLLLDLTRRGIGVRCADRRGDPPLVTGDPAADREIMPVVEPFTTIPTKRTESVRLAPPGGASPRALQVALQVVEYLGEDVEVVGTVPVETGPRGRIVEVTVDIDANATIAVSVPGLDGRERHRQLNNFFLRRQAGPASAPGA</sequence>
<dbReference type="SUPFAM" id="SSF52129">
    <property type="entry name" value="Caspase-like"/>
    <property type="match status" value="1"/>
</dbReference>
<evidence type="ECO:0000256" key="1">
    <source>
        <dbReference type="ARBA" id="ARBA00007381"/>
    </source>
</evidence>
<accession>A0A5D0NCH2</accession>
<name>A0A5D0NCH2_9ACTN</name>
<dbReference type="Gene3D" id="2.60.34.10">
    <property type="entry name" value="Substrate Binding Domain Of DNAk, Chain A, domain 1"/>
    <property type="match status" value="1"/>
</dbReference>
<keyword evidence="3" id="KW-0067">ATP-binding</keyword>
<evidence type="ECO:0000256" key="3">
    <source>
        <dbReference type="ARBA" id="ARBA00022840"/>
    </source>
</evidence>
<dbReference type="PANTHER" id="PTHR19375">
    <property type="entry name" value="HEAT SHOCK PROTEIN 70KDA"/>
    <property type="match status" value="1"/>
</dbReference>
<dbReference type="PRINTS" id="PR00301">
    <property type="entry name" value="HEATSHOCK70"/>
</dbReference>
<dbReference type="InterPro" id="IPR043129">
    <property type="entry name" value="ATPase_NBD"/>
</dbReference>
<evidence type="ECO:0000259" key="6">
    <source>
        <dbReference type="Pfam" id="PF00656"/>
    </source>
</evidence>
<dbReference type="Pfam" id="PF00656">
    <property type="entry name" value="Peptidase_C14"/>
    <property type="match status" value="1"/>
</dbReference>
<comment type="caution">
    <text evidence="7">The sequence shown here is derived from an EMBL/GenBank/DDBJ whole genome shotgun (WGS) entry which is preliminary data.</text>
</comment>
<reference evidence="7 8" key="1">
    <citation type="submission" date="2019-08" db="EMBL/GenBank/DDBJ databases">
        <title>Actinomadura sp. nov. CYP1-5 isolated from mountain soil.</title>
        <authorList>
            <person name="Songsumanus A."/>
            <person name="Kuncharoen N."/>
            <person name="Kudo T."/>
            <person name="Yuki M."/>
            <person name="Igarashi Y."/>
            <person name="Tanasupawat S."/>
        </authorList>
    </citation>
    <scope>NUCLEOTIDE SEQUENCE [LARGE SCALE GENOMIC DNA]</scope>
    <source>
        <strain evidence="7 8">JCM 14158</strain>
    </source>
</reference>
<gene>
    <name evidence="7" type="ORF">FXF69_33825</name>
</gene>
<dbReference type="Proteomes" id="UP000323380">
    <property type="component" value="Unassembled WGS sequence"/>
</dbReference>
<dbReference type="EMBL" id="VSFG01000009">
    <property type="protein sequence ID" value="TYB41905.1"/>
    <property type="molecule type" value="Genomic_DNA"/>
</dbReference>
<dbReference type="SUPFAM" id="SSF53067">
    <property type="entry name" value="Actin-like ATPase domain"/>
    <property type="match status" value="2"/>
</dbReference>
<evidence type="ECO:0000256" key="5">
    <source>
        <dbReference type="SAM" id="MobiDB-lite"/>
    </source>
</evidence>
<dbReference type="Gene3D" id="3.90.640.10">
    <property type="entry name" value="Actin, Chain A, domain 4"/>
    <property type="match status" value="1"/>
</dbReference>
<dbReference type="InterPro" id="IPR029030">
    <property type="entry name" value="Caspase-like_dom_sf"/>
</dbReference>
<dbReference type="FunFam" id="3.30.420.40:FF:000028">
    <property type="entry name" value="heat shock 70 kDa protein-like"/>
    <property type="match status" value="1"/>
</dbReference>
<proteinExistence type="inferred from homology"/>
<dbReference type="GO" id="GO:0005524">
    <property type="term" value="F:ATP binding"/>
    <property type="evidence" value="ECO:0007669"/>
    <property type="project" value="UniProtKB-KW"/>
</dbReference>
<comment type="similarity">
    <text evidence="1">Belongs to the heat shock protein 70 family.</text>
</comment>
<evidence type="ECO:0000313" key="8">
    <source>
        <dbReference type="Proteomes" id="UP000323380"/>
    </source>
</evidence>
<dbReference type="STRING" id="1220554.GCA_001552135_01105"/>
<dbReference type="InterPro" id="IPR011600">
    <property type="entry name" value="Pept_C14_caspase"/>
</dbReference>
<evidence type="ECO:0000313" key="7">
    <source>
        <dbReference type="EMBL" id="TYB41905.1"/>
    </source>
</evidence>
<feature type="compositionally biased region" description="Low complexity" evidence="5">
    <location>
        <begin position="89"/>
        <end position="98"/>
    </location>
</feature>
<feature type="compositionally biased region" description="Gly residues" evidence="5">
    <location>
        <begin position="52"/>
        <end position="61"/>
    </location>
</feature>
<feature type="compositionally biased region" description="Gly residues" evidence="5">
    <location>
        <begin position="31"/>
        <end position="45"/>
    </location>
</feature>